<organism evidence="2 3">
    <name type="scientific">Geodia barretti</name>
    <name type="common">Barrett's horny sponge</name>
    <dbReference type="NCBI Taxonomy" id="519541"/>
    <lineage>
        <taxon>Eukaryota</taxon>
        <taxon>Metazoa</taxon>
        <taxon>Porifera</taxon>
        <taxon>Demospongiae</taxon>
        <taxon>Heteroscleromorpha</taxon>
        <taxon>Tetractinellida</taxon>
        <taxon>Astrophorina</taxon>
        <taxon>Geodiidae</taxon>
        <taxon>Geodia</taxon>
    </lineage>
</organism>
<evidence type="ECO:0000256" key="1">
    <source>
        <dbReference type="SAM" id="MobiDB-lite"/>
    </source>
</evidence>
<dbReference type="AlphaFoldDB" id="A0AA35QVX1"/>
<comment type="caution">
    <text evidence="2">The sequence shown here is derived from an EMBL/GenBank/DDBJ whole genome shotgun (WGS) entry which is preliminary data.</text>
</comment>
<evidence type="ECO:0000313" key="2">
    <source>
        <dbReference type="EMBL" id="CAI7993973.1"/>
    </source>
</evidence>
<sequence>MDDRTIKPRMSKAQARQHQRILTDEKIQAQQQVIRNDVRATLRANWNESLEEASERKILVKKTEEIEREVALANNALVMVCEKGPAEAATGGRMAGI</sequence>
<reference evidence="2" key="1">
    <citation type="submission" date="2023-03" db="EMBL/GenBank/DDBJ databases">
        <authorList>
            <person name="Steffen K."/>
            <person name="Cardenas P."/>
        </authorList>
    </citation>
    <scope>NUCLEOTIDE SEQUENCE</scope>
</reference>
<gene>
    <name evidence="2" type="ORF">GBAR_LOCUS1358</name>
</gene>
<protein>
    <submittedName>
        <fullName evidence="2">Uncharacterized protein</fullName>
    </submittedName>
</protein>
<proteinExistence type="predicted"/>
<keyword evidence="3" id="KW-1185">Reference proteome</keyword>
<feature type="compositionally biased region" description="Basic residues" evidence="1">
    <location>
        <begin position="7"/>
        <end position="19"/>
    </location>
</feature>
<name>A0AA35QVX1_GEOBA</name>
<evidence type="ECO:0000313" key="3">
    <source>
        <dbReference type="Proteomes" id="UP001174909"/>
    </source>
</evidence>
<accession>A0AA35QVX1</accession>
<dbReference type="Proteomes" id="UP001174909">
    <property type="component" value="Unassembled WGS sequence"/>
</dbReference>
<dbReference type="EMBL" id="CASHTH010000206">
    <property type="protein sequence ID" value="CAI7993973.1"/>
    <property type="molecule type" value="Genomic_DNA"/>
</dbReference>
<feature type="region of interest" description="Disordered" evidence="1">
    <location>
        <begin position="1"/>
        <end position="20"/>
    </location>
</feature>